<dbReference type="InterPro" id="IPR000718">
    <property type="entry name" value="Peptidase_M13"/>
</dbReference>
<reference evidence="11 12" key="1">
    <citation type="submission" date="2020-04" db="EMBL/GenBank/DDBJ databases">
        <authorList>
            <person name="Laetsch R D."/>
            <person name="Stevens L."/>
            <person name="Kumar S."/>
            <person name="Blaxter L. M."/>
        </authorList>
    </citation>
    <scope>NUCLEOTIDE SEQUENCE [LARGE SCALE GENOMIC DNA]</scope>
</reference>
<keyword evidence="5" id="KW-0378">Hydrolase</keyword>
<evidence type="ECO:0000256" key="3">
    <source>
        <dbReference type="ARBA" id="ARBA00022670"/>
    </source>
</evidence>
<proteinExistence type="inferred from homology"/>
<dbReference type="AlphaFoldDB" id="A0A8S1EZ50"/>
<evidence type="ECO:0000313" key="12">
    <source>
        <dbReference type="Proteomes" id="UP000494206"/>
    </source>
</evidence>
<evidence type="ECO:0000256" key="4">
    <source>
        <dbReference type="ARBA" id="ARBA00022723"/>
    </source>
</evidence>
<dbReference type="InterPro" id="IPR008753">
    <property type="entry name" value="Peptidase_M13_N"/>
</dbReference>
<comment type="cofactor">
    <cofactor evidence="1">
        <name>Zn(2+)</name>
        <dbReference type="ChEBI" id="CHEBI:29105"/>
    </cofactor>
</comment>
<evidence type="ECO:0000256" key="6">
    <source>
        <dbReference type="ARBA" id="ARBA00022833"/>
    </source>
</evidence>
<gene>
    <name evidence="11" type="ORF">CBOVIS_LOCUS7073</name>
</gene>
<dbReference type="Gene3D" id="3.40.390.10">
    <property type="entry name" value="Collagenase (Catalytic Domain)"/>
    <property type="match status" value="1"/>
</dbReference>
<dbReference type="GO" id="GO:0005886">
    <property type="term" value="C:plasma membrane"/>
    <property type="evidence" value="ECO:0007669"/>
    <property type="project" value="TreeGrafter"/>
</dbReference>
<evidence type="ECO:0000256" key="1">
    <source>
        <dbReference type="ARBA" id="ARBA00001947"/>
    </source>
</evidence>
<dbReference type="InterPro" id="IPR018497">
    <property type="entry name" value="Peptidase_M13_C"/>
</dbReference>
<accession>A0A8S1EZ50</accession>
<dbReference type="GO" id="GO:0016485">
    <property type="term" value="P:protein processing"/>
    <property type="evidence" value="ECO:0007669"/>
    <property type="project" value="TreeGrafter"/>
</dbReference>
<dbReference type="PRINTS" id="PR00786">
    <property type="entry name" value="NEPRILYSIN"/>
</dbReference>
<dbReference type="InterPro" id="IPR042089">
    <property type="entry name" value="Peptidase_M13_dom_2"/>
</dbReference>
<dbReference type="GO" id="GO:0046872">
    <property type="term" value="F:metal ion binding"/>
    <property type="evidence" value="ECO:0007669"/>
    <property type="project" value="UniProtKB-KW"/>
</dbReference>
<dbReference type="Pfam" id="PF05649">
    <property type="entry name" value="Peptidase_M13_N"/>
    <property type="match status" value="1"/>
</dbReference>
<evidence type="ECO:0000259" key="10">
    <source>
        <dbReference type="Pfam" id="PF05649"/>
    </source>
</evidence>
<evidence type="ECO:0000256" key="7">
    <source>
        <dbReference type="ARBA" id="ARBA00023049"/>
    </source>
</evidence>
<dbReference type="OrthoDB" id="6475849at2759"/>
<evidence type="ECO:0000256" key="8">
    <source>
        <dbReference type="SAM" id="Phobius"/>
    </source>
</evidence>
<feature type="domain" description="Peptidase M13 N-terminal" evidence="10">
    <location>
        <begin position="115"/>
        <end position="528"/>
    </location>
</feature>
<dbReference type="InterPro" id="IPR024079">
    <property type="entry name" value="MetalloPept_cat_dom_sf"/>
</dbReference>
<keyword evidence="8" id="KW-0812">Transmembrane</keyword>
<evidence type="ECO:0000259" key="9">
    <source>
        <dbReference type="Pfam" id="PF01431"/>
    </source>
</evidence>
<dbReference type="Proteomes" id="UP000494206">
    <property type="component" value="Unassembled WGS sequence"/>
</dbReference>
<dbReference type="CDD" id="cd08662">
    <property type="entry name" value="M13"/>
    <property type="match status" value="1"/>
</dbReference>
<keyword evidence="4" id="KW-0479">Metal-binding</keyword>
<keyword evidence="7" id="KW-0482">Metalloprotease</keyword>
<evidence type="ECO:0008006" key="13">
    <source>
        <dbReference type="Google" id="ProtNLM"/>
    </source>
</evidence>
<evidence type="ECO:0000313" key="11">
    <source>
        <dbReference type="EMBL" id="CAB3404799.1"/>
    </source>
</evidence>
<dbReference type="SUPFAM" id="SSF55486">
    <property type="entry name" value="Metalloproteases ('zincins'), catalytic domain"/>
    <property type="match status" value="1"/>
</dbReference>
<feature type="transmembrane region" description="Helical" evidence="8">
    <location>
        <begin position="65"/>
        <end position="88"/>
    </location>
</feature>
<sequence length="782" mass="89552">MSSYSSLNNLIPTENTYILNAEYSNGVSLEEGKQASSSLLRDTGQTNRSPNTLNTCASTVNRYRFIFLVSFTFLLITLCISLAAFIYFRPIPCTSGSCVMTASRLLSRADQSITPCDDFYQYACGNWINQSVNILYASWNSLYETQMKAHDKIVNVISQVLDDSFPTEMNAGEKAAALLYKQCTDLDTLEQVGLNTWKRYVELLGGWMPELAEGGYMDEPSEFEIEDMILTAFNYTVFPLFWAGVEVSYFNSSKHSITIYEQLPILLAADKYTFDKEVTPEMIFSKSDGPPVTLALQEVGEELAELLDFDRKDENVRMMIANMIHLEYQITSSGSTFYKEKKERYEVVTLGQLQQIAPAINWRYFFSRLLGMELDYGEEIAIKTGAEWIVTLSRIIADLKKTRQGVAIIKNYIKWKTILFHLAYASPKCQNGLLWITVSLYGGARSQRKEFCVLRLSGIFPLSFPSILRKIDGMEKSDENKRMVQNMTEHISDEYRKIIEKTDVFVNEQTRQNVLDKISNLTKHISFPDKMTSDYEMNKEANRVSDEFFWSMAIGASSVYREKLKRLRKAVDPKDWIDTRPALSIPAHNYERNLIQIPFDSLRLPYADKSQMDFANYAGIGSIIGHEMTHAFDAQGKLHGPTGSLGHWWDVESRRKFTQKEHCFVRQYTQLHASQDNAAARAGLYENIADFVGLKVAYEAWKIHGKDQSAQLAGWNNFTQDQLFFLAYAQGWCALKSKQPREVHMEERYRMIGSLQNSAEFARAWQCPTGSYMNPKDKCTLW</sequence>
<dbReference type="PANTHER" id="PTHR11733">
    <property type="entry name" value="ZINC METALLOPROTEASE FAMILY M13 NEPRILYSIN-RELATED"/>
    <property type="match status" value="1"/>
</dbReference>
<feature type="domain" description="Peptidase M13 C-terminal" evidence="9">
    <location>
        <begin position="590"/>
        <end position="780"/>
    </location>
</feature>
<keyword evidence="8" id="KW-1133">Transmembrane helix</keyword>
<dbReference type="Gene3D" id="1.10.1380.10">
    <property type="entry name" value="Neutral endopeptidase , domain2"/>
    <property type="match status" value="1"/>
</dbReference>
<dbReference type="EMBL" id="CADEPM010000004">
    <property type="protein sequence ID" value="CAB3404799.1"/>
    <property type="molecule type" value="Genomic_DNA"/>
</dbReference>
<keyword evidence="3" id="KW-0645">Protease</keyword>
<evidence type="ECO:0000256" key="5">
    <source>
        <dbReference type="ARBA" id="ARBA00022801"/>
    </source>
</evidence>
<dbReference type="PANTHER" id="PTHR11733:SF133">
    <property type="entry name" value="PHOSPHATE-REGULATING NEUTRAL ENDOPEPTIDASE PHEX"/>
    <property type="match status" value="1"/>
</dbReference>
<name>A0A8S1EZ50_9PELO</name>
<keyword evidence="12" id="KW-1185">Reference proteome</keyword>
<organism evidence="11 12">
    <name type="scientific">Caenorhabditis bovis</name>
    <dbReference type="NCBI Taxonomy" id="2654633"/>
    <lineage>
        <taxon>Eukaryota</taxon>
        <taxon>Metazoa</taxon>
        <taxon>Ecdysozoa</taxon>
        <taxon>Nematoda</taxon>
        <taxon>Chromadorea</taxon>
        <taxon>Rhabditida</taxon>
        <taxon>Rhabditina</taxon>
        <taxon>Rhabditomorpha</taxon>
        <taxon>Rhabditoidea</taxon>
        <taxon>Rhabditidae</taxon>
        <taxon>Peloderinae</taxon>
        <taxon>Caenorhabditis</taxon>
    </lineage>
</organism>
<keyword evidence="8" id="KW-0472">Membrane</keyword>
<dbReference type="GO" id="GO:0004222">
    <property type="term" value="F:metalloendopeptidase activity"/>
    <property type="evidence" value="ECO:0007669"/>
    <property type="project" value="InterPro"/>
</dbReference>
<evidence type="ECO:0000256" key="2">
    <source>
        <dbReference type="ARBA" id="ARBA00007357"/>
    </source>
</evidence>
<keyword evidence="6" id="KW-0862">Zinc</keyword>
<dbReference type="PROSITE" id="PS51885">
    <property type="entry name" value="NEPRILYSIN"/>
    <property type="match status" value="1"/>
</dbReference>
<dbReference type="Pfam" id="PF01431">
    <property type="entry name" value="Peptidase_M13"/>
    <property type="match status" value="1"/>
</dbReference>
<protein>
    <recommendedName>
        <fullName evidence="13">Endothelin-converting enzyme 1</fullName>
    </recommendedName>
</protein>
<comment type="similarity">
    <text evidence="2">Belongs to the peptidase M13 family.</text>
</comment>
<comment type="caution">
    <text evidence="11">The sequence shown here is derived from an EMBL/GenBank/DDBJ whole genome shotgun (WGS) entry which is preliminary data.</text>
</comment>